<reference evidence="2" key="1">
    <citation type="submission" date="2017-05" db="EMBL/GenBank/DDBJ databases">
        <authorList>
            <person name="Song R."/>
            <person name="Chenine A.L."/>
            <person name="Ruprecht R.M."/>
        </authorList>
    </citation>
    <scope>NUCLEOTIDE SEQUENCE</scope>
</reference>
<evidence type="ECO:0000256" key="1">
    <source>
        <dbReference type="SAM" id="SignalP"/>
    </source>
</evidence>
<name>A0A2D0PEA8_ERECI</name>
<protein>
    <submittedName>
        <fullName evidence="2">U16-Eretoxin-Ek1s_1</fullName>
    </submittedName>
</protein>
<sequence>MELKAQVMILLVVCIAVVASENYCPEVKGECSLSYRINDCCSQNDCPSYAMC</sequence>
<feature type="chain" id="PRO_5012655071" evidence="1">
    <location>
        <begin position="21"/>
        <end position="52"/>
    </location>
</feature>
<reference evidence="2" key="2">
    <citation type="submission" date="2017-10" db="EMBL/GenBank/DDBJ databases">
        <title>Unravelling the molecular evolution of spider venoms.</title>
        <authorList>
            <person name="Pineda S."/>
        </authorList>
    </citation>
    <scope>NUCLEOTIDE SEQUENCE</scope>
</reference>
<proteinExistence type="predicted"/>
<organism evidence="2">
    <name type="scientific">Eresus cinnaberinus</name>
    <name type="common">Ladybird spider</name>
    <name type="synonym">Eresus kollari</name>
    <dbReference type="NCBI Taxonomy" id="175337"/>
    <lineage>
        <taxon>Eukaryota</taxon>
        <taxon>Metazoa</taxon>
        <taxon>Ecdysozoa</taxon>
        <taxon>Arthropoda</taxon>
        <taxon>Chelicerata</taxon>
        <taxon>Arachnida</taxon>
        <taxon>Araneae</taxon>
        <taxon>Araneomorphae</taxon>
        <taxon>Entelegynae</taxon>
        <taxon>Eresoidea</taxon>
        <taxon>Eresidae</taxon>
        <taxon>Eresus</taxon>
    </lineage>
</organism>
<dbReference type="EMBL" id="HAHE01000403">
    <property type="protein sequence ID" value="SNX36117.1"/>
    <property type="molecule type" value="Transcribed_RNA"/>
</dbReference>
<accession>A0A2D0PEA8</accession>
<keyword evidence="1" id="KW-0732">Signal</keyword>
<evidence type="ECO:0000313" key="2">
    <source>
        <dbReference type="EMBL" id="SNX36117.1"/>
    </source>
</evidence>
<feature type="signal peptide" evidence="1">
    <location>
        <begin position="1"/>
        <end position="20"/>
    </location>
</feature>
<dbReference type="AlphaFoldDB" id="A0A2D0PEA8"/>